<keyword evidence="1" id="KW-1133">Transmembrane helix</keyword>
<sequence>MRRLRKRFTVPKLPEKYQQWLKRNWWWLLIGLTIFVIAFLAFVLDNWWPRTGFNGKTLWEWLELLGVPLTLAILGYFLQQQEQKRAREYADQQREIAADEAKDEILQAYFDRLSVLLVDKNLLAIASKIYPKGKSRKQHSFYRLSKEEKQLYKAREVARAQVVTPEQQELFYAAVDW</sequence>
<keyword evidence="1" id="KW-0812">Transmembrane</keyword>
<accession>A0A6M0SKB2</accession>
<dbReference type="RefSeq" id="WP_163671195.1">
    <property type="nucleotide sequence ID" value="NZ_QZCE01000002.1"/>
</dbReference>
<keyword evidence="1" id="KW-0472">Membrane</keyword>
<proteinExistence type="predicted"/>
<feature type="transmembrane region" description="Helical" evidence="1">
    <location>
        <begin position="59"/>
        <end position="78"/>
    </location>
</feature>
<feature type="transmembrane region" description="Helical" evidence="1">
    <location>
        <begin position="25"/>
        <end position="44"/>
    </location>
</feature>
<dbReference type="EMBL" id="QZCE01000002">
    <property type="protein sequence ID" value="NEZ67922.1"/>
    <property type="molecule type" value="Genomic_DNA"/>
</dbReference>
<reference evidence="2 3" key="1">
    <citation type="journal article" date="2020" name="Microb. Ecol.">
        <title>Ecogenomics of the Marine Benthic Filamentous Cyanobacterium Adonisia.</title>
        <authorList>
            <person name="Walter J.M."/>
            <person name="Coutinho F.H."/>
            <person name="Leomil L."/>
            <person name="Hargreaves P.I."/>
            <person name="Campeao M.E."/>
            <person name="Vieira V.V."/>
            <person name="Silva B.S."/>
            <person name="Fistarol G.O."/>
            <person name="Salomon P.S."/>
            <person name="Sawabe T."/>
            <person name="Mino S."/>
            <person name="Hosokawa M."/>
            <person name="Miyashita H."/>
            <person name="Maruyama F."/>
            <person name="van Verk M.C."/>
            <person name="Dutilh B.E."/>
            <person name="Thompson C.C."/>
            <person name="Thompson F.L."/>
        </authorList>
    </citation>
    <scope>NUCLEOTIDE SEQUENCE [LARGE SCALE GENOMIC DNA]</scope>
    <source>
        <strain evidence="2 3">CCMR0082</strain>
    </source>
</reference>
<evidence type="ECO:0000256" key="1">
    <source>
        <dbReference type="SAM" id="Phobius"/>
    </source>
</evidence>
<name>A0A6M0SKB2_9CYAN</name>
<evidence type="ECO:0000313" key="2">
    <source>
        <dbReference type="EMBL" id="NEZ67922.1"/>
    </source>
</evidence>
<comment type="caution">
    <text evidence="2">The sequence shown here is derived from an EMBL/GenBank/DDBJ whole genome shotgun (WGS) entry which is preliminary data.</text>
</comment>
<evidence type="ECO:0000313" key="3">
    <source>
        <dbReference type="Proteomes" id="UP000473574"/>
    </source>
</evidence>
<dbReference type="AlphaFoldDB" id="A0A6M0SKB2"/>
<dbReference type="Proteomes" id="UP000473574">
    <property type="component" value="Unassembled WGS sequence"/>
</dbReference>
<gene>
    <name evidence="2" type="ORF">D0962_35165</name>
</gene>
<protein>
    <submittedName>
        <fullName evidence="2">Uncharacterized protein</fullName>
    </submittedName>
</protein>
<organism evidence="2 3">
    <name type="scientific">Adonisia turfae CCMR0082</name>
    <dbReference type="NCBI Taxonomy" id="2304604"/>
    <lineage>
        <taxon>Bacteria</taxon>
        <taxon>Bacillati</taxon>
        <taxon>Cyanobacteriota</taxon>
        <taxon>Adonisia</taxon>
        <taxon>Adonisia turfae</taxon>
    </lineage>
</organism>